<dbReference type="InterPro" id="IPR009242">
    <property type="entry name" value="DUF896"/>
</dbReference>
<reference evidence="4" key="2">
    <citation type="submission" date="2020-09" db="EMBL/GenBank/DDBJ databases">
        <authorList>
            <person name="Sun Q."/>
            <person name="Zhou Y."/>
        </authorList>
    </citation>
    <scope>NUCLEOTIDE SEQUENCE</scope>
    <source>
        <strain evidence="4">CGMCC 1.15371</strain>
    </source>
</reference>
<dbReference type="EMBL" id="BMIR01000021">
    <property type="protein sequence ID" value="GGE52556.1"/>
    <property type="molecule type" value="Genomic_DNA"/>
</dbReference>
<dbReference type="GO" id="GO:0005737">
    <property type="term" value="C:cytoplasm"/>
    <property type="evidence" value="ECO:0007669"/>
    <property type="project" value="UniProtKB-SubCell"/>
</dbReference>
<reference evidence="4" key="1">
    <citation type="journal article" date="2014" name="Int. J. Syst. Evol. Microbiol.">
        <title>Complete genome sequence of Corynebacterium casei LMG S-19264T (=DSM 44701T), isolated from a smear-ripened cheese.</title>
        <authorList>
            <consortium name="US DOE Joint Genome Institute (JGI-PGF)"/>
            <person name="Walter F."/>
            <person name="Albersmeier A."/>
            <person name="Kalinowski J."/>
            <person name="Ruckert C."/>
        </authorList>
    </citation>
    <scope>NUCLEOTIDE SEQUENCE</scope>
    <source>
        <strain evidence="4">CGMCC 1.15371</strain>
    </source>
</reference>
<evidence type="ECO:0000313" key="5">
    <source>
        <dbReference type="Proteomes" id="UP000628775"/>
    </source>
</evidence>
<proteinExistence type="inferred from homology"/>
<comment type="subcellular location">
    <subcellularLocation>
        <location evidence="2">Cytoplasm</location>
    </subcellularLocation>
</comment>
<sequence>MLPSDLLTRINELARKAKQDGLTKEEKIEQQELRAKYLQAFRNRFKEQLHSITVVDEEGNDVTPPKLKQSKQRRKKH</sequence>
<feature type="region of interest" description="Disordered" evidence="3">
    <location>
        <begin position="56"/>
        <end position="77"/>
    </location>
</feature>
<organism evidence="4 5">
    <name type="scientific">Pullulanibacillus camelliae</name>
    <dbReference type="NCBI Taxonomy" id="1707096"/>
    <lineage>
        <taxon>Bacteria</taxon>
        <taxon>Bacillati</taxon>
        <taxon>Bacillota</taxon>
        <taxon>Bacilli</taxon>
        <taxon>Bacillales</taxon>
        <taxon>Sporolactobacillaceae</taxon>
        <taxon>Pullulanibacillus</taxon>
    </lineage>
</organism>
<dbReference type="HAMAP" id="MF_01103">
    <property type="entry name" value="UPF0291"/>
    <property type="match status" value="1"/>
</dbReference>
<dbReference type="Proteomes" id="UP000628775">
    <property type="component" value="Unassembled WGS sequence"/>
</dbReference>
<dbReference type="RefSeq" id="WP_188697293.1">
    <property type="nucleotide sequence ID" value="NZ_BMIR01000021.1"/>
</dbReference>
<dbReference type="SUPFAM" id="SSF158221">
    <property type="entry name" value="YnzC-like"/>
    <property type="match status" value="1"/>
</dbReference>
<accession>A0A8J2YM72</accession>
<keyword evidence="5" id="KW-1185">Reference proteome</keyword>
<evidence type="ECO:0000256" key="3">
    <source>
        <dbReference type="SAM" id="MobiDB-lite"/>
    </source>
</evidence>
<comment type="similarity">
    <text evidence="2">Belongs to the UPF0291 family.</text>
</comment>
<evidence type="ECO:0000256" key="1">
    <source>
        <dbReference type="ARBA" id="ARBA00022490"/>
    </source>
</evidence>
<comment type="caution">
    <text evidence="4">The sequence shown here is derived from an EMBL/GenBank/DDBJ whole genome shotgun (WGS) entry which is preliminary data.</text>
</comment>
<dbReference type="AlphaFoldDB" id="A0A8J2YM72"/>
<protein>
    <recommendedName>
        <fullName evidence="2">UPF0291 protein GCM10011391_34270</fullName>
    </recommendedName>
</protein>
<dbReference type="PANTHER" id="PTHR37300">
    <property type="entry name" value="UPF0291 PROTEIN CBO2609/CLC_2481"/>
    <property type="match status" value="1"/>
</dbReference>
<evidence type="ECO:0000256" key="2">
    <source>
        <dbReference type="HAMAP-Rule" id="MF_01103"/>
    </source>
</evidence>
<feature type="compositionally biased region" description="Basic residues" evidence="3">
    <location>
        <begin position="68"/>
        <end position="77"/>
    </location>
</feature>
<evidence type="ECO:0000313" key="4">
    <source>
        <dbReference type="EMBL" id="GGE52556.1"/>
    </source>
</evidence>
<name>A0A8J2YM72_9BACL</name>
<gene>
    <name evidence="4" type="primary">ynzC</name>
    <name evidence="4" type="ORF">GCM10011391_34270</name>
</gene>
<dbReference type="PANTHER" id="PTHR37300:SF1">
    <property type="entry name" value="UPF0291 PROTEIN YNZC"/>
    <property type="match status" value="1"/>
</dbReference>
<dbReference type="Gene3D" id="1.10.287.540">
    <property type="entry name" value="Helix hairpin bin"/>
    <property type="match status" value="1"/>
</dbReference>
<keyword evidence="1 2" id="KW-0963">Cytoplasm</keyword>
<dbReference type="Pfam" id="PF05979">
    <property type="entry name" value="DUF896"/>
    <property type="match status" value="1"/>
</dbReference>